<dbReference type="InterPro" id="IPR000433">
    <property type="entry name" value="Znf_ZZ"/>
</dbReference>
<name>A0A836CIU7_9STRA</name>
<dbReference type="Pfam" id="PF22941">
    <property type="entry name" value="TADA2A-like_3rd"/>
    <property type="match status" value="1"/>
</dbReference>
<dbReference type="Gene3D" id="1.10.10.10">
    <property type="entry name" value="Winged helix-like DNA-binding domain superfamily/Winged helix DNA-binding domain"/>
    <property type="match status" value="1"/>
</dbReference>
<dbReference type="GO" id="GO:0003682">
    <property type="term" value="F:chromatin binding"/>
    <property type="evidence" value="ECO:0007669"/>
    <property type="project" value="TreeGrafter"/>
</dbReference>
<feature type="region of interest" description="Disordered" evidence="5">
    <location>
        <begin position="174"/>
        <end position="257"/>
    </location>
</feature>
<keyword evidence="2 4" id="KW-0863">Zinc-finger</keyword>
<dbReference type="GO" id="GO:0005634">
    <property type="term" value="C:nucleus"/>
    <property type="evidence" value="ECO:0007669"/>
    <property type="project" value="TreeGrafter"/>
</dbReference>
<dbReference type="SMART" id="SM00717">
    <property type="entry name" value="SANT"/>
    <property type="match status" value="1"/>
</dbReference>
<evidence type="ECO:0000259" key="8">
    <source>
        <dbReference type="PROSITE" id="PS51293"/>
    </source>
</evidence>
<evidence type="ECO:0000313" key="9">
    <source>
        <dbReference type="EMBL" id="KAG5185186.1"/>
    </source>
</evidence>
<dbReference type="SUPFAM" id="SSF57850">
    <property type="entry name" value="RING/U-box"/>
    <property type="match status" value="1"/>
</dbReference>
<dbReference type="PANTHER" id="PTHR12374:SF20">
    <property type="entry name" value="TRANSCRIPTIONAL ADAPTER 2-ALPHA"/>
    <property type="match status" value="1"/>
</dbReference>
<dbReference type="CDD" id="cd00167">
    <property type="entry name" value="SANT"/>
    <property type="match status" value="1"/>
</dbReference>
<feature type="compositionally biased region" description="Low complexity" evidence="5">
    <location>
        <begin position="184"/>
        <end position="203"/>
    </location>
</feature>
<evidence type="ECO:0000256" key="1">
    <source>
        <dbReference type="ARBA" id="ARBA00022723"/>
    </source>
</evidence>
<comment type="caution">
    <text evidence="9">The sequence shown here is derived from an EMBL/GenBank/DDBJ whole genome shotgun (WGS) entry which is preliminary data.</text>
</comment>
<feature type="domain" description="SANT" evidence="8">
    <location>
        <begin position="68"/>
        <end position="122"/>
    </location>
</feature>
<dbReference type="PROSITE" id="PS50090">
    <property type="entry name" value="MYB_LIKE"/>
    <property type="match status" value="1"/>
</dbReference>
<evidence type="ECO:0000256" key="5">
    <source>
        <dbReference type="SAM" id="MobiDB-lite"/>
    </source>
</evidence>
<dbReference type="CDD" id="cd02335">
    <property type="entry name" value="ZZ_ADA2"/>
    <property type="match status" value="1"/>
</dbReference>
<feature type="region of interest" description="Disordered" evidence="5">
    <location>
        <begin position="598"/>
        <end position="621"/>
    </location>
</feature>
<dbReference type="Gene3D" id="3.30.60.90">
    <property type="match status" value="1"/>
</dbReference>
<evidence type="ECO:0000256" key="2">
    <source>
        <dbReference type="ARBA" id="ARBA00022771"/>
    </source>
</evidence>
<dbReference type="InterPro" id="IPR041983">
    <property type="entry name" value="ADA2-like_ZZ"/>
</dbReference>
<keyword evidence="3" id="KW-0862">Zinc</keyword>
<dbReference type="InterPro" id="IPR017884">
    <property type="entry name" value="SANT_dom"/>
</dbReference>
<dbReference type="AlphaFoldDB" id="A0A836CIU7"/>
<evidence type="ECO:0000256" key="4">
    <source>
        <dbReference type="PROSITE-ProRule" id="PRU00228"/>
    </source>
</evidence>
<evidence type="ECO:0000259" key="6">
    <source>
        <dbReference type="PROSITE" id="PS50090"/>
    </source>
</evidence>
<dbReference type="Proteomes" id="UP000664859">
    <property type="component" value="Unassembled WGS sequence"/>
</dbReference>
<dbReference type="PROSITE" id="PS50135">
    <property type="entry name" value="ZF_ZZ_2"/>
    <property type="match status" value="1"/>
</dbReference>
<dbReference type="InterPro" id="IPR036388">
    <property type="entry name" value="WH-like_DNA-bd_sf"/>
</dbReference>
<feature type="domain" description="Myb-like" evidence="6">
    <location>
        <begin position="70"/>
        <end position="118"/>
    </location>
</feature>
<feature type="compositionally biased region" description="Low complexity" evidence="5">
    <location>
        <begin position="606"/>
        <end position="618"/>
    </location>
</feature>
<dbReference type="EMBL" id="JAFCMP010000139">
    <property type="protein sequence ID" value="KAG5185186.1"/>
    <property type="molecule type" value="Genomic_DNA"/>
</dbReference>
<dbReference type="InterPro" id="IPR043145">
    <property type="entry name" value="Znf_ZZ_sf"/>
</dbReference>
<evidence type="ECO:0008006" key="11">
    <source>
        <dbReference type="Google" id="ProtNLM"/>
    </source>
</evidence>
<dbReference type="Pfam" id="PF25299">
    <property type="entry name" value="ZZ_ADA2"/>
    <property type="match status" value="1"/>
</dbReference>
<evidence type="ECO:0000313" key="10">
    <source>
        <dbReference type="Proteomes" id="UP000664859"/>
    </source>
</evidence>
<dbReference type="GO" id="GO:0006357">
    <property type="term" value="P:regulation of transcription by RNA polymerase II"/>
    <property type="evidence" value="ECO:0007669"/>
    <property type="project" value="TreeGrafter"/>
</dbReference>
<evidence type="ECO:0000259" key="7">
    <source>
        <dbReference type="PROSITE" id="PS50135"/>
    </source>
</evidence>
<dbReference type="GO" id="GO:0003713">
    <property type="term" value="F:transcription coactivator activity"/>
    <property type="evidence" value="ECO:0007669"/>
    <property type="project" value="TreeGrafter"/>
</dbReference>
<dbReference type="FunFam" id="1.10.10.10:FF:000087">
    <property type="entry name" value="Transcriptional adapter 2"/>
    <property type="match status" value="1"/>
</dbReference>
<dbReference type="GO" id="GO:0008270">
    <property type="term" value="F:zinc ion binding"/>
    <property type="evidence" value="ECO:0007669"/>
    <property type="project" value="UniProtKB-KW"/>
</dbReference>
<dbReference type="GO" id="GO:0006338">
    <property type="term" value="P:chromatin remodeling"/>
    <property type="evidence" value="ECO:0007669"/>
    <property type="project" value="TreeGrafter"/>
</dbReference>
<reference evidence="9" key="1">
    <citation type="submission" date="2021-02" db="EMBL/GenBank/DDBJ databases">
        <title>First Annotated Genome of the Yellow-green Alga Tribonema minus.</title>
        <authorList>
            <person name="Mahan K.M."/>
        </authorList>
    </citation>
    <scope>NUCLEOTIDE SEQUENCE</scope>
    <source>
        <strain evidence="9">UTEX B ZZ1240</strain>
    </source>
</reference>
<keyword evidence="10" id="KW-1185">Reference proteome</keyword>
<feature type="compositionally biased region" description="Low complexity" evidence="5">
    <location>
        <begin position="213"/>
        <end position="226"/>
    </location>
</feature>
<keyword evidence="1" id="KW-0479">Metal-binding</keyword>
<dbReference type="Pfam" id="PF00249">
    <property type="entry name" value="Myb_DNA-binding"/>
    <property type="match status" value="1"/>
</dbReference>
<dbReference type="Gene3D" id="1.10.10.60">
    <property type="entry name" value="Homeodomain-like"/>
    <property type="match status" value="1"/>
</dbReference>
<dbReference type="SUPFAM" id="SSF46689">
    <property type="entry name" value="Homeodomain-like"/>
    <property type="match status" value="2"/>
</dbReference>
<protein>
    <recommendedName>
        <fullName evidence="11">Transcriptional adapter</fullName>
    </recommendedName>
</protein>
<dbReference type="OrthoDB" id="270417at2759"/>
<dbReference type="PANTHER" id="PTHR12374">
    <property type="entry name" value="TRANSCRIPTIONAL ADAPTOR 2 ADA2 -RELATED"/>
    <property type="match status" value="1"/>
</dbReference>
<evidence type="ECO:0000256" key="3">
    <source>
        <dbReference type="ARBA" id="ARBA00022833"/>
    </source>
</evidence>
<sequence>MGFLVPHWKGEVTCKLCKKKLGGTSCRLRCAQCPDLDMCLDCFSSGAEGEGHTKDHAYRPAQVLPFPLFREEWTAGEELLLLEGIKRYSIGNWEAISTAMFKESKTADQIRQHYLDDYLGRFGHILPPAVIEGPVDPADSVQDAQHPLLGQPLKSAFIAERSQADITRRGRAVFVPPTPEEEAALQPSAAEAAMDVDASASESAPERGGGKAGAMAARRTGSGRSRPVPPKRSRRSSTGGGGGGGTPASDHGADADDVGGAAAAATGKMAAAAAAAETGPLGAAGEELPFALSGYSAKRQDFDVEHENDAEQALADMEFSPEDSAAERELKHEVIRIYNAKLAERARRREFVVERRLLDYRGVAARERRREHKEDRELAARLRVFARLQSREEHEAFVEGVLRAKALRRRIEQLQAYRRAGLRTLVECEAFELTHAKSKDANNAARVKQGQQQAAAAAAAGTAGGAALSRTSSFSSVQPGGPRASADDMDVTGALHPLGAMPAPAADPNAPPPLDISQEPGFQLLSAKEASLCAHLRLLPQQYTAIKDALVRESFARGIVPKDAAAAGVAQLVTCDISQAGAVYDFTVSCGWLASESHLPPPSAPQPAAAAAAGAPAPEESGLRMAVDGDARTSNTAAAAANGAAAAVVPASSVEFGASKPAVVLTAPPADGAAAAAAAQAAMAAAAAAAAATGYGAATLPMPGLWDSGNLVQGLVAPPPAAAVAPAQALPPPAAAAAAAPAAASFDPFASANSLEEFAL</sequence>
<feature type="region of interest" description="Disordered" evidence="5">
    <location>
        <begin position="471"/>
        <end position="518"/>
    </location>
</feature>
<accession>A0A836CIU7</accession>
<dbReference type="InterPro" id="IPR001005">
    <property type="entry name" value="SANT/Myb"/>
</dbReference>
<dbReference type="InterPro" id="IPR055141">
    <property type="entry name" value="TADA2A_B-like_dom"/>
</dbReference>
<feature type="domain" description="ZZ-type" evidence="7">
    <location>
        <begin position="9"/>
        <end position="66"/>
    </location>
</feature>
<gene>
    <name evidence="9" type="ORF">JKP88DRAFT_354264</name>
</gene>
<proteinExistence type="predicted"/>
<dbReference type="InterPro" id="IPR009057">
    <property type="entry name" value="Homeodomain-like_sf"/>
</dbReference>
<organism evidence="9 10">
    <name type="scientific">Tribonema minus</name>
    <dbReference type="NCBI Taxonomy" id="303371"/>
    <lineage>
        <taxon>Eukaryota</taxon>
        <taxon>Sar</taxon>
        <taxon>Stramenopiles</taxon>
        <taxon>Ochrophyta</taxon>
        <taxon>PX clade</taxon>
        <taxon>Xanthophyceae</taxon>
        <taxon>Tribonematales</taxon>
        <taxon>Tribonemataceae</taxon>
        <taxon>Tribonema</taxon>
    </lineage>
</organism>
<dbReference type="PROSITE" id="PS51293">
    <property type="entry name" value="SANT"/>
    <property type="match status" value="1"/>
</dbReference>